<evidence type="ECO:0000256" key="5">
    <source>
        <dbReference type="ARBA" id="ARBA00023136"/>
    </source>
</evidence>
<dbReference type="EMBL" id="JYIT01000035">
    <property type="protein sequence ID" value="KJL33387.1"/>
    <property type="molecule type" value="Genomic_DNA"/>
</dbReference>
<dbReference type="PROSITE" id="PS00217">
    <property type="entry name" value="SUGAR_TRANSPORT_2"/>
    <property type="match status" value="1"/>
</dbReference>
<dbReference type="InterPro" id="IPR020846">
    <property type="entry name" value="MFS_dom"/>
</dbReference>
<dbReference type="PANTHER" id="PTHR23511:SF34">
    <property type="entry name" value="SYNAPTIC VESICLE GLYCOPROTEIN 2"/>
    <property type="match status" value="1"/>
</dbReference>
<feature type="domain" description="Major facilitator superfamily (MFS) profile" evidence="7">
    <location>
        <begin position="40"/>
        <end position="456"/>
    </location>
</feature>
<dbReference type="RefSeq" id="WP_052674095.1">
    <property type="nucleotide sequence ID" value="NZ_JYIT01000035.1"/>
</dbReference>
<protein>
    <submittedName>
        <fullName evidence="8">Putative niacin/nicotinamide transporter NaiP</fullName>
    </submittedName>
</protein>
<evidence type="ECO:0000259" key="7">
    <source>
        <dbReference type="PROSITE" id="PS50850"/>
    </source>
</evidence>
<feature type="transmembrane region" description="Helical" evidence="6">
    <location>
        <begin position="402"/>
        <end position="424"/>
    </location>
</feature>
<feature type="transmembrane region" description="Helical" evidence="6">
    <location>
        <begin position="192"/>
        <end position="210"/>
    </location>
</feature>
<dbReference type="Pfam" id="PF00083">
    <property type="entry name" value="Sugar_tr"/>
    <property type="match status" value="1"/>
</dbReference>
<feature type="transmembrane region" description="Helical" evidence="6">
    <location>
        <begin position="131"/>
        <end position="152"/>
    </location>
</feature>
<dbReference type="PROSITE" id="PS50850">
    <property type="entry name" value="MFS"/>
    <property type="match status" value="1"/>
</dbReference>
<feature type="transmembrane region" description="Helical" evidence="6">
    <location>
        <begin position="430"/>
        <end position="453"/>
    </location>
</feature>
<dbReference type="GO" id="GO:0005886">
    <property type="term" value="C:plasma membrane"/>
    <property type="evidence" value="ECO:0007669"/>
    <property type="project" value="UniProtKB-SubCell"/>
</dbReference>
<dbReference type="PATRIC" id="fig|582680.7.peg.135"/>
<dbReference type="InterPro" id="IPR005829">
    <property type="entry name" value="Sugar_transporter_CS"/>
</dbReference>
<dbReference type="SUPFAM" id="SSF103473">
    <property type="entry name" value="MFS general substrate transporter"/>
    <property type="match status" value="1"/>
</dbReference>
<keyword evidence="2" id="KW-0813">Transport</keyword>
<feature type="transmembrane region" description="Helical" evidence="6">
    <location>
        <begin position="164"/>
        <end position="186"/>
    </location>
</feature>
<organism evidence="8 9">
    <name type="scientific">Microbacterium azadirachtae</name>
    <dbReference type="NCBI Taxonomy" id="582680"/>
    <lineage>
        <taxon>Bacteria</taxon>
        <taxon>Bacillati</taxon>
        <taxon>Actinomycetota</taxon>
        <taxon>Actinomycetes</taxon>
        <taxon>Micrococcales</taxon>
        <taxon>Microbacteriaceae</taxon>
        <taxon>Microbacterium</taxon>
    </lineage>
</organism>
<sequence length="465" mass="49935">MTHAAEQRDDTSVAWRRPGAPENIVSRMERLPLSRWQVRTRLLIGTGTFFDAFDALAIAQVLPVLAPLWGLNGVQISMLIAIGYLGQLIGALAIGYVAERLGRTRAMALAIVIFSVFSIACAFAPGYGVLLVARFLQGIGLGGQVPIGAVYINEITKAQGRGRFVLLFELVFSFGVVLCAVVGRLVVPTLGWHVLFLIGALPILAVPLILRGIPESPRWLAALPDPAKADRQMSRIEDGVRRASGTELPAPQPTSVAVAAGRGRFAELLSPAYRRRTLTVWVIWFATYIVYYGIGTWLPSLYQGTFRLPLDQALNYALIGNIGAFLGAALCALTIDRLGRKRLFVFSLAGTAVMMAILAVLGASAAWQVLVFGSLAYLFAGAASIGLYLYTPEIYPTRIRAVGVGTATGWLRIASMIGPIVVGFFASKSFGIACGVFAVVAAVSVLVVLRWAVETKERVLEEISG</sequence>
<evidence type="ECO:0000313" key="8">
    <source>
        <dbReference type="EMBL" id="KJL33387.1"/>
    </source>
</evidence>
<reference evidence="8 9" key="1">
    <citation type="submission" date="2015-02" db="EMBL/GenBank/DDBJ databases">
        <title>Draft genome sequences of ten Microbacterium spp. with emphasis on heavy metal contaminated environments.</title>
        <authorList>
            <person name="Corretto E."/>
        </authorList>
    </citation>
    <scope>NUCLEOTIDE SEQUENCE [LARGE SCALE GENOMIC DNA]</scope>
    <source>
        <strain evidence="8 9">DSM 23848</strain>
    </source>
</reference>
<evidence type="ECO:0000256" key="6">
    <source>
        <dbReference type="SAM" id="Phobius"/>
    </source>
</evidence>
<keyword evidence="5 6" id="KW-0472">Membrane</keyword>
<name>A0A0F0LJK2_9MICO</name>
<comment type="subcellular location">
    <subcellularLocation>
        <location evidence="1">Cell membrane</location>
        <topology evidence="1">Multi-pass membrane protein</topology>
    </subcellularLocation>
</comment>
<keyword evidence="9" id="KW-1185">Reference proteome</keyword>
<feature type="transmembrane region" description="Helical" evidence="6">
    <location>
        <begin position="314"/>
        <end position="336"/>
    </location>
</feature>
<evidence type="ECO:0000256" key="1">
    <source>
        <dbReference type="ARBA" id="ARBA00004651"/>
    </source>
</evidence>
<dbReference type="AlphaFoldDB" id="A0A0F0LJK2"/>
<feature type="transmembrane region" description="Helical" evidence="6">
    <location>
        <begin position="369"/>
        <end position="390"/>
    </location>
</feature>
<dbReference type="PANTHER" id="PTHR23511">
    <property type="entry name" value="SYNAPTIC VESICLE GLYCOPROTEIN 2"/>
    <property type="match status" value="1"/>
</dbReference>
<dbReference type="GO" id="GO:0022857">
    <property type="term" value="F:transmembrane transporter activity"/>
    <property type="evidence" value="ECO:0007669"/>
    <property type="project" value="InterPro"/>
</dbReference>
<feature type="transmembrane region" description="Helical" evidence="6">
    <location>
        <begin position="74"/>
        <end position="94"/>
    </location>
</feature>
<evidence type="ECO:0000256" key="4">
    <source>
        <dbReference type="ARBA" id="ARBA00022989"/>
    </source>
</evidence>
<dbReference type="InterPro" id="IPR036259">
    <property type="entry name" value="MFS_trans_sf"/>
</dbReference>
<evidence type="ECO:0000256" key="3">
    <source>
        <dbReference type="ARBA" id="ARBA00022692"/>
    </source>
</evidence>
<dbReference type="Gene3D" id="1.20.1250.20">
    <property type="entry name" value="MFS general substrate transporter like domains"/>
    <property type="match status" value="1"/>
</dbReference>
<feature type="transmembrane region" description="Helical" evidence="6">
    <location>
        <begin position="42"/>
        <end position="62"/>
    </location>
</feature>
<feature type="transmembrane region" description="Helical" evidence="6">
    <location>
        <begin position="343"/>
        <end position="363"/>
    </location>
</feature>
<gene>
    <name evidence="8" type="primary">naiP_1</name>
    <name evidence="8" type="ORF">RL72_00121</name>
</gene>
<proteinExistence type="predicted"/>
<accession>A0A0F0LJK2</accession>
<feature type="transmembrane region" description="Helical" evidence="6">
    <location>
        <begin position="278"/>
        <end position="294"/>
    </location>
</feature>
<dbReference type="OrthoDB" id="9787026at2"/>
<keyword evidence="3 6" id="KW-0812">Transmembrane</keyword>
<comment type="caution">
    <text evidence="8">The sequence shown here is derived from an EMBL/GenBank/DDBJ whole genome shotgun (WGS) entry which is preliminary data.</text>
</comment>
<keyword evidence="4 6" id="KW-1133">Transmembrane helix</keyword>
<dbReference type="CDD" id="cd17316">
    <property type="entry name" value="MFS_SV2_like"/>
    <property type="match status" value="1"/>
</dbReference>
<dbReference type="Proteomes" id="UP000033448">
    <property type="component" value="Unassembled WGS sequence"/>
</dbReference>
<dbReference type="InterPro" id="IPR005828">
    <property type="entry name" value="MFS_sugar_transport-like"/>
</dbReference>
<feature type="transmembrane region" description="Helical" evidence="6">
    <location>
        <begin position="106"/>
        <end position="125"/>
    </location>
</feature>
<evidence type="ECO:0000256" key="2">
    <source>
        <dbReference type="ARBA" id="ARBA00022448"/>
    </source>
</evidence>
<evidence type="ECO:0000313" key="9">
    <source>
        <dbReference type="Proteomes" id="UP000033448"/>
    </source>
</evidence>